<evidence type="ECO:0008006" key="3">
    <source>
        <dbReference type="Google" id="ProtNLM"/>
    </source>
</evidence>
<accession>A0AAC9LMV2</accession>
<dbReference type="Gene3D" id="3.90.640.20">
    <property type="entry name" value="Heat-shock cognate protein, ATPase"/>
    <property type="match status" value="1"/>
</dbReference>
<dbReference type="Gene3D" id="3.30.565.40">
    <property type="entry name" value="Fervidobacterium nodosum Rt17-B1 like"/>
    <property type="match status" value="1"/>
</dbReference>
<dbReference type="Proteomes" id="UP000187506">
    <property type="component" value="Chromosome"/>
</dbReference>
<dbReference type="RefSeq" id="WP_076733404.1">
    <property type="nucleotide sequence ID" value="NZ_CP019352.1"/>
</dbReference>
<proteinExistence type="predicted"/>
<sequence>MKNLKVVLVFCLLLNCKTDYKKEIKDYNIDPVQEKIIDTSKAEEKDLKNNKSIAIEIKQKKLINKKDERIDLETLIKEKTFFKEKENYTINFTYPELNEKLNPKYENFNNYIKDFYLNISGTEASILEKKQKCDSITLKNFKESRLINYKIYSVNNNLVSVVFYKENFYSGTLHPSFSFNCMNFDLNRGVFMTYKDFFLNDSETDFTNILNHEISNKINKGELYYDCWELSLDNFLNHKNNFVLNETYVEYYFDDCVMCPSYTGSYSVKIPLVKLLSVLKKHEFNPLEF</sequence>
<dbReference type="KEGG" id="lvn:BWR22_09265"/>
<organism evidence="1 2">
    <name type="scientific">Lacinutrix venerupis</name>
    <dbReference type="NCBI Taxonomy" id="1486034"/>
    <lineage>
        <taxon>Bacteria</taxon>
        <taxon>Pseudomonadati</taxon>
        <taxon>Bacteroidota</taxon>
        <taxon>Flavobacteriia</taxon>
        <taxon>Flavobacteriales</taxon>
        <taxon>Flavobacteriaceae</taxon>
        <taxon>Lacinutrix</taxon>
    </lineage>
</organism>
<protein>
    <recommendedName>
        <fullName evidence="3">DUF3298 domain-containing protein</fullName>
    </recommendedName>
</protein>
<reference evidence="1 2" key="1">
    <citation type="submission" date="2017-01" db="EMBL/GenBank/DDBJ databases">
        <title>Complete genome of Lacinutrix venerupis DOK2-8 isolated from seawater in Dokdo.</title>
        <authorList>
            <person name="Chi W.-J."/>
            <person name="Kim J.H."/>
        </authorList>
    </citation>
    <scope>NUCLEOTIDE SEQUENCE [LARGE SCALE GENOMIC DNA]</scope>
    <source>
        <strain evidence="1 2">DOK2-8</strain>
    </source>
</reference>
<keyword evidence="2" id="KW-1185">Reference proteome</keyword>
<dbReference type="AlphaFoldDB" id="A0AAC9LMV2"/>
<dbReference type="EMBL" id="CP019352">
    <property type="protein sequence ID" value="APY00498.1"/>
    <property type="molecule type" value="Genomic_DNA"/>
</dbReference>
<name>A0AAC9LMV2_9FLAO</name>
<evidence type="ECO:0000313" key="2">
    <source>
        <dbReference type="Proteomes" id="UP000187506"/>
    </source>
</evidence>
<dbReference type="InterPro" id="IPR037126">
    <property type="entry name" value="PdaC/RsiV-like_sf"/>
</dbReference>
<evidence type="ECO:0000313" key="1">
    <source>
        <dbReference type="EMBL" id="APY00498.1"/>
    </source>
</evidence>
<gene>
    <name evidence="1" type="ORF">BWR22_09265</name>
</gene>